<dbReference type="AlphaFoldDB" id="A0A3L7AIZ4"/>
<sequence length="185" mass="19408">MTANAPLNGVNLDALAELGENGRKDRSTTKFSFAVSGSWDGGSKMTATTGSAHMGGFHDTARAGRFTMTSDEPIPLGSDAGPNPVEYVLQALAACYTVGLATTAAQRGIALDSYTIDIDGDVDLAAFFGVDETVTPGLTQIRAAITATSSNADRQQLEDLVAEVERTSTVRYTLAHPVEVITHLK</sequence>
<dbReference type="Gene3D" id="3.30.300.20">
    <property type="match status" value="1"/>
</dbReference>
<organism evidence="1 2">
    <name type="scientific">Mycetocola lacteus</name>
    <dbReference type="NCBI Taxonomy" id="76637"/>
    <lineage>
        <taxon>Bacteria</taxon>
        <taxon>Bacillati</taxon>
        <taxon>Actinomycetota</taxon>
        <taxon>Actinomycetes</taxon>
        <taxon>Micrococcales</taxon>
        <taxon>Microbacteriaceae</taxon>
        <taxon>Mycetocola</taxon>
    </lineage>
</organism>
<dbReference type="InterPro" id="IPR015946">
    <property type="entry name" value="KH_dom-like_a/b"/>
</dbReference>
<dbReference type="EMBL" id="RCUY01000013">
    <property type="protein sequence ID" value="RLP80197.1"/>
    <property type="molecule type" value="Genomic_DNA"/>
</dbReference>
<evidence type="ECO:0000313" key="1">
    <source>
        <dbReference type="EMBL" id="RLP80197.1"/>
    </source>
</evidence>
<protein>
    <submittedName>
        <fullName evidence="1">OsmC family peroxiredoxin</fullName>
    </submittedName>
</protein>
<evidence type="ECO:0000313" key="2">
    <source>
        <dbReference type="Proteomes" id="UP000269438"/>
    </source>
</evidence>
<accession>A0A3L7AIZ4</accession>
<proteinExistence type="predicted"/>
<dbReference type="Proteomes" id="UP000269438">
    <property type="component" value="Unassembled WGS sequence"/>
</dbReference>
<name>A0A3L7AIZ4_9MICO</name>
<comment type="caution">
    <text evidence="1">The sequence shown here is derived from an EMBL/GenBank/DDBJ whole genome shotgun (WGS) entry which is preliminary data.</text>
</comment>
<dbReference type="InterPro" id="IPR003718">
    <property type="entry name" value="OsmC/Ohr_fam"/>
</dbReference>
<dbReference type="InterPro" id="IPR052924">
    <property type="entry name" value="OsmC/Ohr_hydroprdx_reductase"/>
</dbReference>
<dbReference type="Pfam" id="PF02566">
    <property type="entry name" value="OsmC"/>
    <property type="match status" value="1"/>
</dbReference>
<dbReference type="InterPro" id="IPR036102">
    <property type="entry name" value="OsmC/Ohrsf"/>
</dbReference>
<reference evidence="1 2" key="1">
    <citation type="submission" date="2018-10" db="EMBL/GenBank/DDBJ databases">
        <authorList>
            <person name="Li J."/>
        </authorList>
    </citation>
    <scope>NUCLEOTIDE SEQUENCE [LARGE SCALE GENOMIC DNA]</scope>
    <source>
        <strain evidence="1 2">JCM 11654</strain>
    </source>
</reference>
<dbReference type="OrthoDB" id="9811389at2"/>
<gene>
    <name evidence="1" type="ORF">D9V34_14105</name>
</gene>
<dbReference type="PANTHER" id="PTHR35368:SF1">
    <property type="entry name" value="HYDROPEROXIDE REDUCTASE"/>
    <property type="match status" value="1"/>
</dbReference>
<keyword evidence="2" id="KW-1185">Reference proteome</keyword>
<dbReference type="RefSeq" id="WP_121689135.1">
    <property type="nucleotide sequence ID" value="NZ_RCUY01000013.1"/>
</dbReference>
<dbReference type="SUPFAM" id="SSF82784">
    <property type="entry name" value="OsmC-like"/>
    <property type="match status" value="1"/>
</dbReference>
<dbReference type="PANTHER" id="PTHR35368">
    <property type="entry name" value="HYDROPEROXIDE REDUCTASE"/>
    <property type="match status" value="1"/>
</dbReference>